<proteinExistence type="predicted"/>
<dbReference type="PANTHER" id="PTHR11431">
    <property type="entry name" value="FERRITIN"/>
    <property type="match status" value="1"/>
</dbReference>
<name>A0ABT4M7X3_9NOCA</name>
<keyword evidence="8" id="KW-1185">Reference proteome</keyword>
<dbReference type="InterPro" id="IPR009078">
    <property type="entry name" value="Ferritin-like_SF"/>
</dbReference>
<dbReference type="RefSeq" id="WP_269601672.1">
    <property type="nucleotide sequence ID" value="NZ_JAPWIJ010000001.1"/>
</dbReference>
<evidence type="ECO:0000256" key="5">
    <source>
        <dbReference type="RuleBase" id="RU361145"/>
    </source>
</evidence>
<dbReference type="InterPro" id="IPR012347">
    <property type="entry name" value="Ferritin-like"/>
</dbReference>
<evidence type="ECO:0000256" key="1">
    <source>
        <dbReference type="ARBA" id="ARBA00022434"/>
    </source>
</evidence>
<accession>A0ABT4M7X3</accession>
<dbReference type="InterPro" id="IPR041719">
    <property type="entry name" value="Ferritin_prok"/>
</dbReference>
<sequence>MTLPSAQPAVTPAASFHDLLRAQVRHEFTASQQYVAIAVWFDRNDLPQLATRFYAQSAEERRHAMMMIRFLIDNRLDVDASSIGDVVTAFESVVEPVELALTQETTVTEQITALARAARAEGDYIGEQFTHWFLTEQVEEVAAMQSLLNIVRRAESNLFDIEQYVAREIGGSVIRATNAPKEAGSA</sequence>
<keyword evidence="2 5" id="KW-0479">Metal-binding</keyword>
<dbReference type="PANTHER" id="PTHR11431:SF127">
    <property type="entry name" value="BACTERIAL NON-HEME FERRITIN"/>
    <property type="match status" value="1"/>
</dbReference>
<feature type="domain" description="Ferritin-like diiron" evidence="6">
    <location>
        <begin position="10"/>
        <end position="155"/>
    </location>
</feature>
<dbReference type="Pfam" id="PF00210">
    <property type="entry name" value="Ferritin"/>
    <property type="match status" value="1"/>
</dbReference>
<organism evidence="7 8">
    <name type="scientific">Rhodococcus ruber</name>
    <dbReference type="NCBI Taxonomy" id="1830"/>
    <lineage>
        <taxon>Bacteria</taxon>
        <taxon>Bacillati</taxon>
        <taxon>Actinomycetota</taxon>
        <taxon>Actinomycetes</taxon>
        <taxon>Mycobacteriales</taxon>
        <taxon>Nocardiaceae</taxon>
        <taxon>Rhodococcus</taxon>
    </lineage>
</organism>
<dbReference type="Proteomes" id="UP001081071">
    <property type="component" value="Unassembled WGS sequence"/>
</dbReference>
<dbReference type="SUPFAM" id="SSF47240">
    <property type="entry name" value="Ferritin-like"/>
    <property type="match status" value="1"/>
</dbReference>
<evidence type="ECO:0000256" key="2">
    <source>
        <dbReference type="ARBA" id="ARBA00022723"/>
    </source>
</evidence>
<reference evidence="7" key="1">
    <citation type="submission" date="2022-12" db="EMBL/GenBank/DDBJ databases">
        <authorList>
            <person name="Krivoruchko A.V."/>
            <person name="Elkin A."/>
        </authorList>
    </citation>
    <scope>NUCLEOTIDE SEQUENCE</scope>
    <source>
        <strain evidence="7">IEGM 1391</strain>
    </source>
</reference>
<dbReference type="PROSITE" id="PS50905">
    <property type="entry name" value="FERRITIN_LIKE"/>
    <property type="match status" value="1"/>
</dbReference>
<comment type="caution">
    <text evidence="7">The sequence shown here is derived from an EMBL/GenBank/DDBJ whole genome shotgun (WGS) entry which is preliminary data.</text>
</comment>
<evidence type="ECO:0000313" key="7">
    <source>
        <dbReference type="EMBL" id="MCZ4517050.1"/>
    </source>
</evidence>
<keyword evidence="1 5" id="KW-0409">Iron storage</keyword>
<evidence type="ECO:0000259" key="6">
    <source>
        <dbReference type="PROSITE" id="PS50905"/>
    </source>
</evidence>
<dbReference type="CDD" id="cd01055">
    <property type="entry name" value="Nonheme_Ferritin"/>
    <property type="match status" value="1"/>
</dbReference>
<keyword evidence="4 5" id="KW-0408">Iron</keyword>
<evidence type="ECO:0000313" key="8">
    <source>
        <dbReference type="Proteomes" id="UP001081071"/>
    </source>
</evidence>
<keyword evidence="3" id="KW-0560">Oxidoreductase</keyword>
<gene>
    <name evidence="7" type="ORF">O4220_00885</name>
</gene>
<dbReference type="InterPro" id="IPR001519">
    <property type="entry name" value="Ferritin"/>
</dbReference>
<dbReference type="InterPro" id="IPR009040">
    <property type="entry name" value="Ferritin-like_diiron"/>
</dbReference>
<evidence type="ECO:0000256" key="3">
    <source>
        <dbReference type="ARBA" id="ARBA00023002"/>
    </source>
</evidence>
<dbReference type="Gene3D" id="1.20.1260.10">
    <property type="match status" value="1"/>
</dbReference>
<dbReference type="InterPro" id="IPR008331">
    <property type="entry name" value="Ferritin_DPS_dom"/>
</dbReference>
<evidence type="ECO:0000256" key="4">
    <source>
        <dbReference type="ARBA" id="ARBA00023004"/>
    </source>
</evidence>
<dbReference type="EMBL" id="JAPWIJ010000001">
    <property type="protein sequence ID" value="MCZ4517050.1"/>
    <property type="molecule type" value="Genomic_DNA"/>
</dbReference>
<protein>
    <recommendedName>
        <fullName evidence="5">Ferritin</fullName>
    </recommendedName>
</protein>